<dbReference type="AlphaFoldDB" id="A0A6J7DIT4"/>
<dbReference type="InterPro" id="IPR029044">
    <property type="entry name" value="Nucleotide-diphossugar_trans"/>
</dbReference>
<reference evidence="2" key="1">
    <citation type="submission" date="2020-05" db="EMBL/GenBank/DDBJ databases">
        <authorList>
            <person name="Chiriac C."/>
            <person name="Salcher M."/>
            <person name="Ghai R."/>
            <person name="Kavagutti S V."/>
        </authorList>
    </citation>
    <scope>NUCLEOTIDE SEQUENCE</scope>
</reference>
<organism evidence="2">
    <name type="scientific">freshwater metagenome</name>
    <dbReference type="NCBI Taxonomy" id="449393"/>
    <lineage>
        <taxon>unclassified sequences</taxon>
        <taxon>metagenomes</taxon>
        <taxon>ecological metagenomes</taxon>
    </lineage>
</organism>
<sequence>MTHPHQIGNEQPAGAHGAARPTTCAVLLAAGSGTRFAGSSHKLVALLHGRPIYQWALDAVRSAGFAHIIVVTGAVELELPDWVVHAHNPRWSQGQATSLQRGLATAMALGADAVVVGLADQPFVTTAAWQAVADTAAPIAVATYGGVRANPVRLHRSVWSDLPTEGDQGARSLIALRPELVGEVACSGSPADIDTMEDLQQWNSSTNSP</sequence>
<feature type="domain" description="MobA-like NTP transferase" evidence="1">
    <location>
        <begin position="25"/>
        <end position="175"/>
    </location>
</feature>
<dbReference type="GO" id="GO:0016779">
    <property type="term" value="F:nucleotidyltransferase activity"/>
    <property type="evidence" value="ECO:0007669"/>
    <property type="project" value="UniProtKB-ARBA"/>
</dbReference>
<dbReference type="CDD" id="cd04182">
    <property type="entry name" value="GT_2_like_f"/>
    <property type="match status" value="1"/>
</dbReference>
<dbReference type="Pfam" id="PF12804">
    <property type="entry name" value="NTP_transf_3"/>
    <property type="match status" value="1"/>
</dbReference>
<gene>
    <name evidence="2" type="ORF">UFOPK3376_00667</name>
</gene>
<name>A0A6J7DIT4_9ZZZZ</name>
<evidence type="ECO:0000313" key="2">
    <source>
        <dbReference type="EMBL" id="CAB4868249.1"/>
    </source>
</evidence>
<dbReference type="PANTHER" id="PTHR43777:SF1">
    <property type="entry name" value="MOLYBDENUM COFACTOR CYTIDYLYLTRANSFERASE"/>
    <property type="match status" value="1"/>
</dbReference>
<dbReference type="InterPro" id="IPR025877">
    <property type="entry name" value="MobA-like_NTP_Trfase"/>
</dbReference>
<dbReference type="PANTHER" id="PTHR43777">
    <property type="entry name" value="MOLYBDENUM COFACTOR CYTIDYLYLTRANSFERASE"/>
    <property type="match status" value="1"/>
</dbReference>
<dbReference type="Gene3D" id="3.90.550.10">
    <property type="entry name" value="Spore Coat Polysaccharide Biosynthesis Protein SpsA, Chain A"/>
    <property type="match status" value="1"/>
</dbReference>
<dbReference type="SUPFAM" id="SSF53448">
    <property type="entry name" value="Nucleotide-diphospho-sugar transferases"/>
    <property type="match status" value="1"/>
</dbReference>
<evidence type="ECO:0000259" key="1">
    <source>
        <dbReference type="Pfam" id="PF12804"/>
    </source>
</evidence>
<protein>
    <submittedName>
        <fullName evidence="2">Unannotated protein</fullName>
    </submittedName>
</protein>
<dbReference type="EMBL" id="CAFBLP010000011">
    <property type="protein sequence ID" value="CAB4868249.1"/>
    <property type="molecule type" value="Genomic_DNA"/>
</dbReference>
<proteinExistence type="predicted"/>
<accession>A0A6J7DIT4</accession>